<accession>A0A482W0R6</accession>
<reference evidence="2 3" key="1">
    <citation type="submission" date="2017-03" db="EMBL/GenBank/DDBJ databases">
        <title>Genome of the blue death feigning beetle - Asbolus verrucosus.</title>
        <authorList>
            <person name="Rider S.D."/>
        </authorList>
    </citation>
    <scope>NUCLEOTIDE SEQUENCE [LARGE SCALE GENOMIC DNA]</scope>
    <source>
        <strain evidence="2">Butters</strain>
        <tissue evidence="2">Head and leg muscle</tissue>
    </source>
</reference>
<dbReference type="AlphaFoldDB" id="A0A482W0R6"/>
<dbReference type="EMBL" id="QDEB01041642">
    <property type="protein sequence ID" value="RZC38606.1"/>
    <property type="molecule type" value="Genomic_DNA"/>
</dbReference>
<proteinExistence type="predicted"/>
<evidence type="ECO:0000313" key="3">
    <source>
        <dbReference type="Proteomes" id="UP000292052"/>
    </source>
</evidence>
<feature type="region of interest" description="Disordered" evidence="1">
    <location>
        <begin position="64"/>
        <end position="149"/>
    </location>
</feature>
<keyword evidence="3" id="KW-1185">Reference proteome</keyword>
<feature type="region of interest" description="Disordered" evidence="1">
    <location>
        <begin position="211"/>
        <end position="256"/>
    </location>
</feature>
<evidence type="ECO:0000256" key="1">
    <source>
        <dbReference type="SAM" id="MobiDB-lite"/>
    </source>
</evidence>
<evidence type="ECO:0000313" key="2">
    <source>
        <dbReference type="EMBL" id="RZC38606.1"/>
    </source>
</evidence>
<dbReference type="Proteomes" id="UP000292052">
    <property type="component" value="Unassembled WGS sequence"/>
</dbReference>
<comment type="caution">
    <text evidence="2">The sequence shown here is derived from an EMBL/GenBank/DDBJ whole genome shotgun (WGS) entry which is preliminary data.</text>
</comment>
<sequence length="319" mass="35191">MGSRLRPVRVHCVGGDARPAFDPRKGPRCRRTLPERGPRTPRKTLRLGRRKTIVRLHVERRAAFLQRSPTSTTQRDVGRELERPRAPRPPRPRVASVRRRFQPFFPDGRQIRQRNTTAAPRPPPRRARAAGTGRRFRENPPDRTGRSLGKAGVLTVVRSCGGGGRKGHPGAEVGLGGWCSATCRNSRCAVVSRRFLLDTALTLGQNQTKMFTSRDFGGGDGARRRPTGRGPRAARPPRPQDAAQSGPCGGRHVEAKDRGVSPRFAATFRIFDRAGARRAVFGGRDGPVAWPGTVFRNFPFSSPEQAAPSEFLDKNAILK</sequence>
<name>A0A482W0R6_ASBVE</name>
<feature type="compositionally biased region" description="Basic and acidic residues" evidence="1">
    <location>
        <begin position="76"/>
        <end position="85"/>
    </location>
</feature>
<feature type="compositionally biased region" description="Basic residues" evidence="1">
    <location>
        <begin position="86"/>
        <end position="101"/>
    </location>
</feature>
<organism evidence="2 3">
    <name type="scientific">Asbolus verrucosus</name>
    <name type="common">Desert ironclad beetle</name>
    <dbReference type="NCBI Taxonomy" id="1661398"/>
    <lineage>
        <taxon>Eukaryota</taxon>
        <taxon>Metazoa</taxon>
        <taxon>Ecdysozoa</taxon>
        <taxon>Arthropoda</taxon>
        <taxon>Hexapoda</taxon>
        <taxon>Insecta</taxon>
        <taxon>Pterygota</taxon>
        <taxon>Neoptera</taxon>
        <taxon>Endopterygota</taxon>
        <taxon>Coleoptera</taxon>
        <taxon>Polyphaga</taxon>
        <taxon>Cucujiformia</taxon>
        <taxon>Tenebrionidae</taxon>
        <taxon>Pimeliinae</taxon>
        <taxon>Asbolus</taxon>
    </lineage>
</organism>
<feature type="compositionally biased region" description="Basic and acidic residues" evidence="1">
    <location>
        <begin position="135"/>
        <end position="145"/>
    </location>
</feature>
<protein>
    <submittedName>
        <fullName evidence="2">Uncharacterized protein</fullName>
    </submittedName>
</protein>
<gene>
    <name evidence="2" type="ORF">BDFB_009500</name>
</gene>